<evidence type="ECO:0000313" key="2">
    <source>
        <dbReference type="Proteomes" id="UP000790709"/>
    </source>
</evidence>
<keyword evidence="2" id="KW-1185">Reference proteome</keyword>
<comment type="caution">
    <text evidence="1">The sequence shown here is derived from an EMBL/GenBank/DDBJ whole genome shotgun (WGS) entry which is preliminary data.</text>
</comment>
<reference evidence="1" key="1">
    <citation type="journal article" date="2021" name="New Phytol.">
        <title>Evolutionary innovations through gain and loss of genes in the ectomycorrhizal Boletales.</title>
        <authorList>
            <person name="Wu G."/>
            <person name="Miyauchi S."/>
            <person name="Morin E."/>
            <person name="Kuo A."/>
            <person name="Drula E."/>
            <person name="Varga T."/>
            <person name="Kohler A."/>
            <person name="Feng B."/>
            <person name="Cao Y."/>
            <person name="Lipzen A."/>
            <person name="Daum C."/>
            <person name="Hundley H."/>
            <person name="Pangilinan J."/>
            <person name="Johnson J."/>
            <person name="Barry K."/>
            <person name="LaButti K."/>
            <person name="Ng V."/>
            <person name="Ahrendt S."/>
            <person name="Min B."/>
            <person name="Choi I.G."/>
            <person name="Park H."/>
            <person name="Plett J.M."/>
            <person name="Magnuson J."/>
            <person name="Spatafora J.W."/>
            <person name="Nagy L.G."/>
            <person name="Henrissat B."/>
            <person name="Grigoriev I.V."/>
            <person name="Yang Z.L."/>
            <person name="Xu J."/>
            <person name="Martin F.M."/>
        </authorList>
    </citation>
    <scope>NUCLEOTIDE SEQUENCE</scope>
    <source>
        <strain evidence="1">KUC20120723A-06</strain>
    </source>
</reference>
<sequence length="342" mass="37447">MTRPTVSLGVGPDGKEIRVDKIGLGLMLMTWRTTPIPDEQCFAAIKAGIDALDDGVKLFINGGEFYGYNLATTNLEMIQRFFDKYPEYADRTFLSVKGGLKLDQLQPDGSPANLERSVSNIIDKLGKNKRLDLFQPARVDTKVPVKEAIGTLSDLTKKLGFDHIGMSECKASSLETGNSVHHITAVEIEVSPWSYEDETKRVIEAARKAGTAVIAYSPLGGGFLTGQIKSHADLPEDDFRRRLPRYQEENMKHNMAIVDGLSAIAKRKGITPAQLCIAWVSSLGDHVIPLPGSSLDTRTLENIAAGDVVLTKEEQEEIEKVLEVNAVKGARYGTAAQAYLWG</sequence>
<accession>A0ACB8BDV6</accession>
<name>A0ACB8BDV6_9AGAM</name>
<dbReference type="Proteomes" id="UP000790709">
    <property type="component" value="Unassembled WGS sequence"/>
</dbReference>
<protein>
    <submittedName>
        <fullName evidence="1">Aldo/keto reductase</fullName>
    </submittedName>
</protein>
<organism evidence="1 2">
    <name type="scientific">Leucogyrophana mollusca</name>
    <dbReference type="NCBI Taxonomy" id="85980"/>
    <lineage>
        <taxon>Eukaryota</taxon>
        <taxon>Fungi</taxon>
        <taxon>Dikarya</taxon>
        <taxon>Basidiomycota</taxon>
        <taxon>Agaricomycotina</taxon>
        <taxon>Agaricomycetes</taxon>
        <taxon>Agaricomycetidae</taxon>
        <taxon>Boletales</taxon>
        <taxon>Boletales incertae sedis</taxon>
        <taxon>Leucogyrophana</taxon>
    </lineage>
</organism>
<proteinExistence type="predicted"/>
<gene>
    <name evidence="1" type="ORF">BV22DRAFT_1130319</name>
</gene>
<evidence type="ECO:0000313" key="1">
    <source>
        <dbReference type="EMBL" id="KAH7923876.1"/>
    </source>
</evidence>
<dbReference type="EMBL" id="MU266440">
    <property type="protein sequence ID" value="KAH7923876.1"/>
    <property type="molecule type" value="Genomic_DNA"/>
</dbReference>